<dbReference type="EMBL" id="JAAGAX010000014">
    <property type="protein sequence ID" value="KAF2292888.1"/>
    <property type="molecule type" value="Genomic_DNA"/>
</dbReference>
<keyword evidence="13" id="KW-0539">Nucleus</keyword>
<keyword evidence="10" id="KW-0238">DNA-binding</keyword>
<dbReference type="SUPFAM" id="SSF103511">
    <property type="entry name" value="Chlorophyll a-b binding protein"/>
    <property type="match status" value="1"/>
</dbReference>
<dbReference type="GO" id="GO:0016020">
    <property type="term" value="C:membrane"/>
    <property type="evidence" value="ECO:0007669"/>
    <property type="project" value="UniProtKB-SubCell"/>
</dbReference>
<dbReference type="GO" id="GO:0005634">
    <property type="term" value="C:nucleus"/>
    <property type="evidence" value="ECO:0007669"/>
    <property type="project" value="UniProtKB-SubCell"/>
</dbReference>
<keyword evidence="12" id="KW-0804">Transcription</keyword>
<dbReference type="InterPro" id="IPR022796">
    <property type="entry name" value="Chloroa_b-bind"/>
</dbReference>
<feature type="compositionally biased region" description="Basic residues" evidence="14">
    <location>
        <begin position="307"/>
        <end position="317"/>
    </location>
</feature>
<dbReference type="Pfam" id="PF00504">
    <property type="entry name" value="Chloroa_b-bind"/>
    <property type="match status" value="1"/>
</dbReference>
<keyword evidence="9" id="KW-0793">Thylakoid</keyword>
<dbReference type="PRINTS" id="PR00929">
    <property type="entry name" value="ATHOOK"/>
</dbReference>
<evidence type="ECO:0000256" key="8">
    <source>
        <dbReference type="ARBA" id="ARBA00022989"/>
    </source>
</evidence>
<evidence type="ECO:0000256" key="10">
    <source>
        <dbReference type="ARBA" id="ARBA00023125"/>
    </source>
</evidence>
<keyword evidence="16" id="KW-1185">Reference proteome</keyword>
<feature type="compositionally biased region" description="Basic and acidic residues" evidence="14">
    <location>
        <begin position="346"/>
        <end position="360"/>
    </location>
</feature>
<accession>A0A6A6KY41</accession>
<keyword evidence="5" id="KW-0934">Plastid</keyword>
<sequence length="982" mass="109786">MCAAADLDRPCGSQAAPLPHGSMAVSLEFGFDPLGLGSDPETLRWNVQAELVHCRWAMLGAAGIFIPEFLTKIGILNTSSWYEAGKLEYFADTTTLFITKLIFIGWARGEDGQIFSNRVENHFKAMDTISKLCGEAETDSLQEDEIQRLSSSITFLREWSHFNYQPRVVRFACEMKNSQEKCFLGDTNLPQFSSATVPKNEGLHGDTASPESSKDFVMYVGGSVWALDWCPRFHERSACRIKCEFVAVAAHPPDSCYHKIGTLLMGRGLVQIWCILNVSEDEEEPPPLKKPKRGIHSSDSMGDKSGLIKRPKGRPRKKQIEESPSGKDTAENSFQFKRPRGRPRKQQIEKSPSDEARKENSTQFKRPRGRPRKKEINESLDSLDCNNQYVQALAIQYPEDSSQLLAIEGVSAPETTGQSRRWKTKASAACKCADVMCPPLLTQNDDDQSSTTIHENSTQAPAVLNSSLDNVSWDKTSDSCSIPKDIALPRVVLCLAHNGKVAWDVKWQPCHASDSKCQHRMGYLAVLLGNGSLEVWDVPLPHIMKVIYSSSHREGTDPRFIKLEPVFRCSIAKRGEIQSIPLTVEWSTSCPHDYLLAGCHDGTVALWKFFASGSSGDTRPLLRFSADTVAIRAVAWAPVESTQRECKCHSYCGHGGLKFWDIRDPFRPLWDLHPTPKFIYSLDWLPDPRCIILSFDDGTMRLLSLTKAAYNGHVNEKPTVGPKQQGMHILNSSSFAIWSVQVSEKQRKGWYETSNCHAFSYVYMHIGMVAYCGADGIVSRFQLTSKAVEKEPSRHRAPHFMVGSLSKNESAITVNIPLLGAPLTLKKPFSVGDNPKSMRSLLEFNQTKRTNDKKEKTAAENQRLALCHGNGLGMQSGFDETFAAFKSRTKPKSKSTSKKMAVEDLALVCTNEREDRREKDSEKTEAANEIDVMPPKIVAMNRVRWNMNKGCERWLCSGGAAGIVRCQEIIFSDTDKYLASKR</sequence>
<dbReference type="InterPro" id="IPR000116">
    <property type="entry name" value="HMGA"/>
</dbReference>
<comment type="caution">
    <text evidence="15">The sequence shown here is derived from an EMBL/GenBank/DDBJ whole genome shotgun (WGS) entry which is preliminary data.</text>
</comment>
<dbReference type="PANTHER" id="PTHR15052:SF2">
    <property type="entry name" value="GENERAL TRANSCRIPTION FACTOR 3C POLYPEPTIDE 2"/>
    <property type="match status" value="1"/>
</dbReference>
<evidence type="ECO:0000313" key="15">
    <source>
        <dbReference type="EMBL" id="KAF2292888.1"/>
    </source>
</evidence>
<protein>
    <submittedName>
        <fullName evidence="15">Uncharacterized protein</fullName>
    </submittedName>
</protein>
<dbReference type="SMART" id="SM00320">
    <property type="entry name" value="WD40"/>
    <property type="match status" value="4"/>
</dbReference>
<dbReference type="AlphaFoldDB" id="A0A6A6KY41"/>
<evidence type="ECO:0000256" key="9">
    <source>
        <dbReference type="ARBA" id="ARBA00023078"/>
    </source>
</evidence>
<gene>
    <name evidence="15" type="ORF">GH714_029626</name>
</gene>
<dbReference type="GO" id="GO:0006383">
    <property type="term" value="P:transcription by RNA polymerase III"/>
    <property type="evidence" value="ECO:0007669"/>
    <property type="project" value="TreeGrafter"/>
</dbReference>
<dbReference type="Proteomes" id="UP000467840">
    <property type="component" value="Chromosome 13"/>
</dbReference>
<dbReference type="GO" id="GO:0000785">
    <property type="term" value="C:chromatin"/>
    <property type="evidence" value="ECO:0007669"/>
    <property type="project" value="InterPro"/>
</dbReference>
<keyword evidence="7" id="KW-0677">Repeat</keyword>
<dbReference type="SMART" id="SM00384">
    <property type="entry name" value="AT_hook"/>
    <property type="match status" value="3"/>
</dbReference>
<dbReference type="PRINTS" id="PR00930">
    <property type="entry name" value="HIGHMOBLTYIY"/>
</dbReference>
<dbReference type="Gene3D" id="2.130.10.10">
    <property type="entry name" value="YVTN repeat-like/Quinoprotein amine dehydrogenase"/>
    <property type="match status" value="1"/>
</dbReference>
<keyword evidence="11" id="KW-0472">Membrane</keyword>
<evidence type="ECO:0000256" key="6">
    <source>
        <dbReference type="ARBA" id="ARBA00022692"/>
    </source>
</evidence>
<dbReference type="GO" id="GO:0003677">
    <property type="term" value="F:DNA binding"/>
    <property type="evidence" value="ECO:0007669"/>
    <property type="project" value="UniProtKB-KW"/>
</dbReference>
<dbReference type="PANTHER" id="PTHR15052">
    <property type="entry name" value="RNA POLYMERASE III TRANSCRIPTION INITIATION FACTOR COMPLEX SUBUNIT"/>
    <property type="match status" value="1"/>
</dbReference>
<evidence type="ECO:0000256" key="14">
    <source>
        <dbReference type="SAM" id="MobiDB-lite"/>
    </source>
</evidence>
<dbReference type="InterPro" id="IPR052416">
    <property type="entry name" value="GTF3C_component"/>
</dbReference>
<dbReference type="InterPro" id="IPR001680">
    <property type="entry name" value="WD40_rpt"/>
</dbReference>
<dbReference type="Gene3D" id="1.10.3460.10">
    <property type="entry name" value="Chlorophyll a/b binding protein domain"/>
    <property type="match status" value="1"/>
</dbReference>
<keyword evidence="4" id="KW-0150">Chloroplast</keyword>
<dbReference type="GO" id="GO:0000127">
    <property type="term" value="C:transcription factor TFIIIC complex"/>
    <property type="evidence" value="ECO:0007669"/>
    <property type="project" value="TreeGrafter"/>
</dbReference>
<reference evidence="15 16" key="1">
    <citation type="journal article" date="2020" name="Mol. Plant">
        <title>The Chromosome-Based Rubber Tree Genome Provides New Insights into Spurge Genome Evolution and Rubber Biosynthesis.</title>
        <authorList>
            <person name="Liu J."/>
            <person name="Shi C."/>
            <person name="Shi C.C."/>
            <person name="Li W."/>
            <person name="Zhang Q.J."/>
            <person name="Zhang Y."/>
            <person name="Li K."/>
            <person name="Lu H.F."/>
            <person name="Shi C."/>
            <person name="Zhu S.T."/>
            <person name="Xiao Z.Y."/>
            <person name="Nan H."/>
            <person name="Yue Y."/>
            <person name="Zhu X.G."/>
            <person name="Wu Y."/>
            <person name="Hong X.N."/>
            <person name="Fan G.Y."/>
            <person name="Tong Y."/>
            <person name="Zhang D."/>
            <person name="Mao C.L."/>
            <person name="Liu Y.L."/>
            <person name="Hao S.J."/>
            <person name="Liu W.Q."/>
            <person name="Lv M.Q."/>
            <person name="Zhang H.B."/>
            <person name="Liu Y."/>
            <person name="Hu-Tang G.R."/>
            <person name="Wang J.P."/>
            <person name="Wang J.H."/>
            <person name="Sun Y.H."/>
            <person name="Ni S.B."/>
            <person name="Chen W.B."/>
            <person name="Zhang X.C."/>
            <person name="Jiao Y.N."/>
            <person name="Eichler E.E."/>
            <person name="Li G.H."/>
            <person name="Liu X."/>
            <person name="Gao L.Z."/>
        </authorList>
    </citation>
    <scope>NUCLEOTIDE SEQUENCE [LARGE SCALE GENOMIC DNA]</scope>
    <source>
        <strain evidence="16">cv. GT1</strain>
        <tissue evidence="15">Leaf</tissue>
    </source>
</reference>
<keyword evidence="8" id="KW-1133">Transmembrane helix</keyword>
<dbReference type="InterPro" id="IPR017956">
    <property type="entry name" value="AT_hook_DNA-bd_motif"/>
</dbReference>
<feature type="compositionally biased region" description="Basic and acidic residues" evidence="14">
    <location>
        <begin position="318"/>
        <end position="330"/>
    </location>
</feature>
<evidence type="ECO:0000256" key="3">
    <source>
        <dbReference type="ARBA" id="ARBA00004370"/>
    </source>
</evidence>
<evidence type="ECO:0000256" key="4">
    <source>
        <dbReference type="ARBA" id="ARBA00022528"/>
    </source>
</evidence>
<dbReference type="InterPro" id="IPR036322">
    <property type="entry name" value="WD40_repeat_dom_sf"/>
</dbReference>
<dbReference type="InterPro" id="IPR015943">
    <property type="entry name" value="WD40/YVTN_repeat-like_dom_sf"/>
</dbReference>
<dbReference type="SUPFAM" id="SSF50978">
    <property type="entry name" value="WD40 repeat-like"/>
    <property type="match status" value="1"/>
</dbReference>
<evidence type="ECO:0000313" key="16">
    <source>
        <dbReference type="Proteomes" id="UP000467840"/>
    </source>
</evidence>
<dbReference type="GO" id="GO:0006355">
    <property type="term" value="P:regulation of DNA-templated transcription"/>
    <property type="evidence" value="ECO:0007669"/>
    <property type="project" value="InterPro"/>
</dbReference>
<evidence type="ECO:0000256" key="2">
    <source>
        <dbReference type="ARBA" id="ARBA00004229"/>
    </source>
</evidence>
<evidence type="ECO:0000256" key="12">
    <source>
        <dbReference type="ARBA" id="ARBA00023163"/>
    </source>
</evidence>
<feature type="region of interest" description="Disordered" evidence="14">
    <location>
        <begin position="282"/>
        <end position="373"/>
    </location>
</feature>
<evidence type="ECO:0000256" key="13">
    <source>
        <dbReference type="ARBA" id="ARBA00023242"/>
    </source>
</evidence>
<evidence type="ECO:0000256" key="5">
    <source>
        <dbReference type="ARBA" id="ARBA00022640"/>
    </source>
</evidence>
<evidence type="ECO:0000256" key="11">
    <source>
        <dbReference type="ARBA" id="ARBA00023136"/>
    </source>
</evidence>
<evidence type="ECO:0000256" key="1">
    <source>
        <dbReference type="ARBA" id="ARBA00004123"/>
    </source>
</evidence>
<organism evidence="15 16">
    <name type="scientific">Hevea brasiliensis</name>
    <name type="common">Para rubber tree</name>
    <name type="synonym">Siphonia brasiliensis</name>
    <dbReference type="NCBI Taxonomy" id="3981"/>
    <lineage>
        <taxon>Eukaryota</taxon>
        <taxon>Viridiplantae</taxon>
        <taxon>Streptophyta</taxon>
        <taxon>Embryophyta</taxon>
        <taxon>Tracheophyta</taxon>
        <taxon>Spermatophyta</taxon>
        <taxon>Magnoliopsida</taxon>
        <taxon>eudicotyledons</taxon>
        <taxon>Gunneridae</taxon>
        <taxon>Pentapetalae</taxon>
        <taxon>rosids</taxon>
        <taxon>fabids</taxon>
        <taxon>Malpighiales</taxon>
        <taxon>Euphorbiaceae</taxon>
        <taxon>Crotonoideae</taxon>
        <taxon>Micrandreae</taxon>
        <taxon>Hevea</taxon>
    </lineage>
</organism>
<evidence type="ECO:0000256" key="7">
    <source>
        <dbReference type="ARBA" id="ARBA00022737"/>
    </source>
</evidence>
<name>A0A6A6KY41_HEVBR</name>
<proteinExistence type="predicted"/>
<dbReference type="GO" id="GO:0009507">
    <property type="term" value="C:chloroplast"/>
    <property type="evidence" value="ECO:0007669"/>
    <property type="project" value="UniProtKB-SubCell"/>
</dbReference>
<comment type="subcellular location">
    <subcellularLocation>
        <location evidence="3">Membrane</location>
    </subcellularLocation>
    <subcellularLocation>
        <location evidence="1">Nucleus</location>
    </subcellularLocation>
    <subcellularLocation>
        <location evidence="2">Plastid</location>
        <location evidence="2">Chloroplast</location>
    </subcellularLocation>
</comment>
<keyword evidence="6" id="KW-0812">Transmembrane</keyword>